<dbReference type="PANTHER" id="PTHR13710">
    <property type="entry name" value="DNA HELICASE RECQ FAMILY MEMBER"/>
    <property type="match status" value="1"/>
</dbReference>
<dbReference type="PROSITE" id="PS51194">
    <property type="entry name" value="HELICASE_CTER"/>
    <property type="match status" value="1"/>
</dbReference>
<dbReference type="EMBL" id="FNUE01000001">
    <property type="protein sequence ID" value="SED99512.1"/>
    <property type="molecule type" value="Genomic_DNA"/>
</dbReference>
<keyword evidence="5" id="KW-0413">Isomerase</keyword>
<evidence type="ECO:0000256" key="3">
    <source>
        <dbReference type="ARBA" id="ARBA00022840"/>
    </source>
</evidence>
<dbReference type="CDD" id="cd17920">
    <property type="entry name" value="DEXHc_RecQ"/>
    <property type="match status" value="1"/>
</dbReference>
<keyword evidence="4" id="KW-0238">DNA-binding</keyword>
<evidence type="ECO:0000256" key="4">
    <source>
        <dbReference type="ARBA" id="ARBA00023125"/>
    </source>
</evidence>
<dbReference type="Proteomes" id="UP000183071">
    <property type="component" value="Unassembled WGS sequence"/>
</dbReference>
<evidence type="ECO:0000259" key="8">
    <source>
        <dbReference type="PROSITE" id="PS51192"/>
    </source>
</evidence>
<dbReference type="InterPro" id="IPR027417">
    <property type="entry name" value="P-loop_NTPase"/>
</dbReference>
<dbReference type="InterPro" id="IPR011545">
    <property type="entry name" value="DEAD/DEAH_box_helicase_dom"/>
</dbReference>
<dbReference type="SUPFAM" id="SSF52540">
    <property type="entry name" value="P-loop containing nucleoside triphosphate hydrolases"/>
    <property type="match status" value="1"/>
</dbReference>
<feature type="domain" description="Helicase ATP-binding" evidence="8">
    <location>
        <begin position="477"/>
        <end position="658"/>
    </location>
</feature>
<accession>A0A1H5F7Y9</accession>
<gene>
    <name evidence="10" type="ORF">SAMN05444353_0272</name>
</gene>
<dbReference type="PANTHER" id="PTHR13710:SF105">
    <property type="entry name" value="ATP-DEPENDENT DNA HELICASE Q1"/>
    <property type="match status" value="1"/>
</dbReference>
<keyword evidence="10" id="KW-0378">Hydrolase</keyword>
<organism evidence="10 11">
    <name type="scientific">Polaribacter dokdonensis DSW-5</name>
    <dbReference type="NCBI Taxonomy" id="1300348"/>
    <lineage>
        <taxon>Bacteria</taxon>
        <taxon>Pseudomonadati</taxon>
        <taxon>Bacteroidota</taxon>
        <taxon>Flavobacteriia</taxon>
        <taxon>Flavobacteriales</taxon>
        <taxon>Flavobacteriaceae</taxon>
    </lineage>
</organism>
<reference evidence="10 11" key="1">
    <citation type="submission" date="2016-10" db="EMBL/GenBank/DDBJ databases">
        <authorList>
            <person name="Varghese N."/>
            <person name="Submissions S."/>
        </authorList>
    </citation>
    <scope>NUCLEOTIDE SEQUENCE [LARGE SCALE GENOMIC DNA]</scope>
    <source>
        <strain evidence="10 11">DSW-5</strain>
    </source>
</reference>
<evidence type="ECO:0000256" key="7">
    <source>
        <dbReference type="ARBA" id="ARBA00034808"/>
    </source>
</evidence>
<keyword evidence="2" id="KW-0547">Nucleotide-binding</keyword>
<dbReference type="InterPro" id="IPR014001">
    <property type="entry name" value="Helicase_ATP-bd"/>
</dbReference>
<comment type="caution">
    <text evidence="10">The sequence shown here is derived from an EMBL/GenBank/DDBJ whole genome shotgun (WGS) entry which is preliminary data.</text>
</comment>
<dbReference type="SMART" id="SM00490">
    <property type="entry name" value="HELICc"/>
    <property type="match status" value="1"/>
</dbReference>
<dbReference type="SMART" id="SM00487">
    <property type="entry name" value="DEXDc"/>
    <property type="match status" value="1"/>
</dbReference>
<evidence type="ECO:0000259" key="9">
    <source>
        <dbReference type="PROSITE" id="PS51194"/>
    </source>
</evidence>
<protein>
    <recommendedName>
        <fullName evidence="7">DNA 3'-5' helicase</fullName>
        <ecNumber evidence="7">5.6.2.4</ecNumber>
    </recommendedName>
</protein>
<name>A0A1H5F7Y9_9FLAO</name>
<dbReference type="EC" id="5.6.2.4" evidence="7"/>
<dbReference type="Pfam" id="PF00270">
    <property type="entry name" value="DEAD"/>
    <property type="match status" value="1"/>
</dbReference>
<comment type="similarity">
    <text evidence="1">Belongs to the helicase family. RecQ subfamily.</text>
</comment>
<keyword evidence="3" id="KW-0067">ATP-binding</keyword>
<evidence type="ECO:0000256" key="5">
    <source>
        <dbReference type="ARBA" id="ARBA00023235"/>
    </source>
</evidence>
<feature type="domain" description="Helicase C-terminal" evidence="9">
    <location>
        <begin position="752"/>
        <end position="932"/>
    </location>
</feature>
<keyword evidence="11" id="KW-1185">Reference proteome</keyword>
<dbReference type="Gene3D" id="3.40.50.300">
    <property type="entry name" value="P-loop containing nucleotide triphosphate hydrolases"/>
    <property type="match status" value="2"/>
</dbReference>
<evidence type="ECO:0000313" key="11">
    <source>
        <dbReference type="Proteomes" id="UP000183071"/>
    </source>
</evidence>
<evidence type="ECO:0000256" key="1">
    <source>
        <dbReference type="ARBA" id="ARBA00005446"/>
    </source>
</evidence>
<keyword evidence="10" id="KW-0347">Helicase</keyword>
<dbReference type="RefSeq" id="WP_053974079.1">
    <property type="nucleotide sequence ID" value="NZ_FNUE01000001.1"/>
</dbReference>
<dbReference type="InterPro" id="IPR001650">
    <property type="entry name" value="Helicase_C-like"/>
</dbReference>
<dbReference type="Pfam" id="PF00271">
    <property type="entry name" value="Helicase_C"/>
    <property type="match status" value="1"/>
</dbReference>
<dbReference type="PROSITE" id="PS51192">
    <property type="entry name" value="HELICASE_ATP_BIND_1"/>
    <property type="match status" value="1"/>
</dbReference>
<evidence type="ECO:0000256" key="6">
    <source>
        <dbReference type="ARBA" id="ARBA00034617"/>
    </source>
</evidence>
<dbReference type="GO" id="GO:0004386">
    <property type="term" value="F:helicase activity"/>
    <property type="evidence" value="ECO:0007669"/>
    <property type="project" value="UniProtKB-KW"/>
</dbReference>
<sequence length="1478" mass="170355">MNQFKAGYILSSVKKVLTTYVKNENNSFFNALELDGLFKTLSVFDVASVFELATPENPNSILAVAHNIVTRGELTFASPFIESKISEALQVTKNCKREHVIEYEFIKEIDVQSIFNALHPIDSRFKNRKENLYYEDLDSGFEKDFLSKYIKNRDAHISFMLQHQRKRNTLGASDNNEGRVDFSFEIPYLNERKKLNRYKTETNIKNSKVYVIEIDGKKYHDKLIDDLKDLEVNNFNTNIQHVTEDNLFNDIDALIDKLSSEKYVKLVKSNFNTPIQDLIETYSLIHTPISIARIQKVLLLYLLNNPNLEKLDLAILERDVPCAQLAIIDLLQTLNNLSDLSSKDDYKVPKINLTVFTSEEFKNSPLHFGKEHSLIESCNSKQYDLVIDVASLSKSNTIDYKTVLNSNNVIEIRNCHFKNKNTINQVISAKSITYIDFVKSLDNELFEDIPEAKEKLEYFVQLIFRKNKFRVGQLPILNRALKNKSVIGLLPTGGGKSLTYQLAAMLQPGITIVVDPIRSLMQDQYDGLLKMGIDKAAFINSSLGPGERRYNQSVLFPSGQLQFVFVSPERFVIHDFRDLLSKTNANNHFFSFAVIDEVHCVSEWGHDFRTPYLNLGENVTKYTKTKSNESIPIFGLTATASFDVLADIERELKIPNDDGDALVRYENSIRNEINYQVVPVLFNIDFIKATKNGLSRQEIGYRKQEEISKLISKNDNLLLEEFNNETSLNKILTRAYNDYLPDSQKVKGKVFHLEKDYIEIQKKTLSLSKDDDFGKFQNKKYKEGTVVFCPHKNGAIGVFGVKSSFENDNGNDVGYFVGAGDGSDRKKLDEESFRNLEAFQENEQNIMVATKAFGMGIDKANVRKTIHINPPSSIESFVQEAGRAGRDGKLSLSSILISTTEEEVNDNGILKIETEIGKDDKEVLEWFHRNSFKGKLKERQAIFELRSKIHFPNTTKFVQLQNEVNLEFSHFPIKLSWSKGHDSFFVNTLDTGDYIGVFNLKWGKFYPNKKDITHNEISQEIGSYILNKINILPEKPKNLYKYLSESVVNEDESTGIEKAFENMVIGEEKEIRIPFTNKFYPPFTTREYQGNKFDQINQNLSALFQAYKEPYETIYNTGNNQTPVKSFSDFLIQHFKNGSAQSLCDDLMLSDEKAIQDTMRKYFTPRSEEDTAKAIYRMISIGIIDDYTVDYANKLYKVKIVKKETETYFDNLSYLLTRYVSDVYAVNEVRKLKEQYGAQIESNKLTVISVCVKYLTDFVYDKIAEKRKQAINDIINMCELALTKKDVFSQTEIIKDEIFYYFNAKYSRRENFADVIRNKKGKEIRTKIPASLIADKEKGVLPDVLIKKYIDLMQDDVSASFKNNIKHLRGACMRMLRVNPDSYLFKMLKSYTLFILSDITPALLDQAINELYEGILAWYKEPDQDALESTLDYIRQELINQIKNKDIHNKYEQTIVAANLEYYSNWTKEFTDKFTEQL</sequence>
<evidence type="ECO:0000313" key="10">
    <source>
        <dbReference type="EMBL" id="SED99512.1"/>
    </source>
</evidence>
<evidence type="ECO:0000256" key="2">
    <source>
        <dbReference type="ARBA" id="ARBA00022741"/>
    </source>
</evidence>
<comment type="catalytic activity">
    <reaction evidence="6">
        <text>Couples ATP hydrolysis with the unwinding of duplex DNA by translocating in the 3'-5' direction.</text>
        <dbReference type="EC" id="5.6.2.4"/>
    </reaction>
</comment>
<proteinExistence type="inferred from homology"/>